<keyword evidence="4" id="KW-1185">Reference proteome</keyword>
<dbReference type="InterPro" id="IPR036770">
    <property type="entry name" value="Ankyrin_rpt-contain_sf"/>
</dbReference>
<feature type="repeat" description="ANK" evidence="1">
    <location>
        <begin position="82"/>
        <end position="114"/>
    </location>
</feature>
<feature type="region of interest" description="Disordered" evidence="2">
    <location>
        <begin position="111"/>
        <end position="144"/>
    </location>
</feature>
<dbReference type="SUPFAM" id="SSF48403">
    <property type="entry name" value="Ankyrin repeat"/>
    <property type="match status" value="1"/>
</dbReference>
<name>A0A8H8DJX0_9FUNG</name>
<dbReference type="Gene3D" id="1.25.40.20">
    <property type="entry name" value="Ankyrin repeat-containing domain"/>
    <property type="match status" value="1"/>
</dbReference>
<dbReference type="InterPro" id="IPR002110">
    <property type="entry name" value="Ankyrin_rpt"/>
</dbReference>
<proteinExistence type="predicted"/>
<evidence type="ECO:0000313" key="4">
    <source>
        <dbReference type="Proteomes" id="UP000673691"/>
    </source>
</evidence>
<comment type="caution">
    <text evidence="3">The sequence shown here is derived from an EMBL/GenBank/DDBJ whole genome shotgun (WGS) entry which is preliminary data.</text>
</comment>
<feature type="compositionally biased region" description="Pro residues" evidence="2">
    <location>
        <begin position="56"/>
        <end position="69"/>
    </location>
</feature>
<dbReference type="EMBL" id="JAEFCI010005055">
    <property type="protein sequence ID" value="KAG5460552.1"/>
    <property type="molecule type" value="Genomic_DNA"/>
</dbReference>
<evidence type="ECO:0000313" key="3">
    <source>
        <dbReference type="EMBL" id="KAG5460552.1"/>
    </source>
</evidence>
<dbReference type="AlphaFoldDB" id="A0A8H8DJX0"/>
<dbReference type="SMART" id="SM00248">
    <property type="entry name" value="ANK"/>
    <property type="match status" value="1"/>
</dbReference>
<evidence type="ECO:0000256" key="2">
    <source>
        <dbReference type="SAM" id="MobiDB-lite"/>
    </source>
</evidence>
<feature type="region of interest" description="Disordered" evidence="2">
    <location>
        <begin position="1"/>
        <end position="79"/>
    </location>
</feature>
<dbReference type="PROSITE" id="PS50088">
    <property type="entry name" value="ANK_REPEAT"/>
    <property type="match status" value="1"/>
</dbReference>
<dbReference type="PROSITE" id="PS50297">
    <property type="entry name" value="ANK_REP_REGION"/>
    <property type="match status" value="1"/>
</dbReference>
<sequence>RRKGGGGRRFREGKKKKKLKKGFGIRSNRPAVYPPSDLSYASPPLSSPTGRGPFLRLPPPPPRRPPARSPVPAKRGLPVLQKGNTALHLAVFLDSKEVAQMLLARGADKTVKNGKGFTPVDVSDDAEVSKILTEASPGSPSPET</sequence>
<organism evidence="3 4">
    <name type="scientific">Olpidium bornovanus</name>
    <dbReference type="NCBI Taxonomy" id="278681"/>
    <lineage>
        <taxon>Eukaryota</taxon>
        <taxon>Fungi</taxon>
        <taxon>Fungi incertae sedis</taxon>
        <taxon>Olpidiomycota</taxon>
        <taxon>Olpidiomycotina</taxon>
        <taxon>Olpidiomycetes</taxon>
        <taxon>Olpidiales</taxon>
        <taxon>Olpidiaceae</taxon>
        <taxon>Olpidium</taxon>
    </lineage>
</organism>
<dbReference type="OrthoDB" id="194358at2759"/>
<feature type="non-terminal residue" evidence="3">
    <location>
        <position position="1"/>
    </location>
</feature>
<dbReference type="Pfam" id="PF00023">
    <property type="entry name" value="Ank"/>
    <property type="match status" value="1"/>
</dbReference>
<evidence type="ECO:0000256" key="1">
    <source>
        <dbReference type="PROSITE-ProRule" id="PRU00023"/>
    </source>
</evidence>
<accession>A0A8H8DJX0</accession>
<feature type="compositionally biased region" description="Basic residues" evidence="2">
    <location>
        <begin position="1"/>
        <end position="23"/>
    </location>
</feature>
<keyword evidence="1" id="KW-0040">ANK repeat</keyword>
<protein>
    <submittedName>
        <fullName evidence="3">Uncharacterized protein</fullName>
    </submittedName>
</protein>
<dbReference type="Proteomes" id="UP000673691">
    <property type="component" value="Unassembled WGS sequence"/>
</dbReference>
<gene>
    <name evidence="3" type="ORF">BJ554DRAFT_7387</name>
</gene>
<reference evidence="3 4" key="1">
    <citation type="journal article" name="Sci. Rep.">
        <title>Genome-scale phylogenetic analyses confirm Olpidium as the closest living zoosporic fungus to the non-flagellated, terrestrial fungi.</title>
        <authorList>
            <person name="Chang Y."/>
            <person name="Rochon D."/>
            <person name="Sekimoto S."/>
            <person name="Wang Y."/>
            <person name="Chovatia M."/>
            <person name="Sandor L."/>
            <person name="Salamov A."/>
            <person name="Grigoriev I.V."/>
            <person name="Stajich J.E."/>
            <person name="Spatafora J.W."/>
        </authorList>
    </citation>
    <scope>NUCLEOTIDE SEQUENCE [LARGE SCALE GENOMIC DNA]</scope>
    <source>
        <strain evidence="3">S191</strain>
    </source>
</reference>